<dbReference type="EMBL" id="SRLO01000309">
    <property type="protein sequence ID" value="TNN61748.1"/>
    <property type="molecule type" value="Genomic_DNA"/>
</dbReference>
<gene>
    <name evidence="1" type="ORF">EYF80_028047</name>
</gene>
<evidence type="ECO:0000313" key="2">
    <source>
        <dbReference type="Proteomes" id="UP000314294"/>
    </source>
</evidence>
<dbReference type="Proteomes" id="UP000314294">
    <property type="component" value="Unassembled WGS sequence"/>
</dbReference>
<name>A0A4Z2H740_9TELE</name>
<sequence>MAKRTVSSYFLPKPHDIEKTNPENESHSDCEETVVAKKGRKFSFRDEWLREFTWLRCFRETSSMNRTVCCRFPQHAGHTTCADKTGTARLKHDTLIRHNAVQFLELLAGEEVLPFPGLEVEPCVGKGTDLGQQSLNERMKFILHGGQT</sequence>
<evidence type="ECO:0000313" key="1">
    <source>
        <dbReference type="EMBL" id="TNN61748.1"/>
    </source>
</evidence>
<dbReference type="AlphaFoldDB" id="A0A4Z2H740"/>
<dbReference type="OrthoDB" id="9950226at2759"/>
<organism evidence="1 2">
    <name type="scientific">Liparis tanakae</name>
    <name type="common">Tanaka's snailfish</name>
    <dbReference type="NCBI Taxonomy" id="230148"/>
    <lineage>
        <taxon>Eukaryota</taxon>
        <taxon>Metazoa</taxon>
        <taxon>Chordata</taxon>
        <taxon>Craniata</taxon>
        <taxon>Vertebrata</taxon>
        <taxon>Euteleostomi</taxon>
        <taxon>Actinopterygii</taxon>
        <taxon>Neopterygii</taxon>
        <taxon>Teleostei</taxon>
        <taxon>Neoteleostei</taxon>
        <taxon>Acanthomorphata</taxon>
        <taxon>Eupercaria</taxon>
        <taxon>Perciformes</taxon>
        <taxon>Cottioidei</taxon>
        <taxon>Cottales</taxon>
        <taxon>Liparidae</taxon>
        <taxon>Liparis</taxon>
    </lineage>
</organism>
<reference evidence="1 2" key="1">
    <citation type="submission" date="2019-03" db="EMBL/GenBank/DDBJ databases">
        <title>First draft genome of Liparis tanakae, snailfish: a comprehensive survey of snailfish specific genes.</title>
        <authorList>
            <person name="Kim W."/>
            <person name="Song I."/>
            <person name="Jeong J.-H."/>
            <person name="Kim D."/>
            <person name="Kim S."/>
            <person name="Ryu S."/>
            <person name="Song J.Y."/>
            <person name="Lee S.K."/>
        </authorList>
    </citation>
    <scope>NUCLEOTIDE SEQUENCE [LARGE SCALE GENOMIC DNA]</scope>
    <source>
        <tissue evidence="1">Muscle</tissue>
    </source>
</reference>
<protein>
    <submittedName>
        <fullName evidence="1">Uncharacterized protein</fullName>
    </submittedName>
</protein>
<comment type="caution">
    <text evidence="1">The sequence shown here is derived from an EMBL/GenBank/DDBJ whole genome shotgun (WGS) entry which is preliminary data.</text>
</comment>
<proteinExistence type="predicted"/>
<keyword evidence="2" id="KW-1185">Reference proteome</keyword>
<accession>A0A4Z2H740</accession>